<dbReference type="Proteomes" id="UP000265040">
    <property type="component" value="Chromosome 6"/>
</dbReference>
<comment type="catalytic activity">
    <reaction evidence="12">
        <text>O-phospho-L-tyrosyl-[protein] + H2O = L-tyrosyl-[protein] + phosphate</text>
        <dbReference type="Rhea" id="RHEA:10684"/>
        <dbReference type="Rhea" id="RHEA-COMP:10136"/>
        <dbReference type="Rhea" id="RHEA-COMP:20101"/>
        <dbReference type="ChEBI" id="CHEBI:15377"/>
        <dbReference type="ChEBI" id="CHEBI:43474"/>
        <dbReference type="ChEBI" id="CHEBI:46858"/>
        <dbReference type="ChEBI" id="CHEBI:61978"/>
        <dbReference type="EC" id="3.1.3.48"/>
    </reaction>
</comment>
<proteinExistence type="inferred from homology"/>
<feature type="domain" description="Fibronectin type-III" evidence="17">
    <location>
        <begin position="1144"/>
        <end position="1230"/>
    </location>
</feature>
<dbReference type="Pfam" id="PF18861">
    <property type="entry name" value="PTP_tm"/>
    <property type="match status" value="1"/>
</dbReference>
<dbReference type="GO" id="GO:0016020">
    <property type="term" value="C:membrane"/>
    <property type="evidence" value="ECO:0007669"/>
    <property type="project" value="UniProtKB-SubCell"/>
</dbReference>
<dbReference type="InterPro" id="IPR000387">
    <property type="entry name" value="Tyr_Pase_dom"/>
</dbReference>
<gene>
    <name evidence="18" type="primary">PTPRB</name>
</gene>
<evidence type="ECO:0000256" key="12">
    <source>
        <dbReference type="ARBA" id="ARBA00051722"/>
    </source>
</evidence>
<dbReference type="SUPFAM" id="SSF52799">
    <property type="entry name" value="(Phosphotyrosine protein) phosphatases II"/>
    <property type="match status" value="1"/>
</dbReference>
<dbReference type="SMART" id="SM00194">
    <property type="entry name" value="PTPc"/>
    <property type="match status" value="1"/>
</dbReference>
<reference evidence="18 19" key="1">
    <citation type="submission" date="2021-04" db="EMBL/GenBank/DDBJ databases">
        <authorList>
            <consortium name="Wellcome Sanger Institute Data Sharing"/>
        </authorList>
    </citation>
    <scope>NUCLEOTIDE SEQUENCE [LARGE SCALE GENOMIC DNA]</scope>
</reference>
<keyword evidence="10" id="KW-0325">Glycoprotein</keyword>
<dbReference type="InterPro" id="IPR041201">
    <property type="entry name" value="PTPRJ_TM"/>
</dbReference>
<evidence type="ECO:0000256" key="8">
    <source>
        <dbReference type="ARBA" id="ARBA00022989"/>
    </source>
</evidence>
<dbReference type="Gene3D" id="2.60.40.10">
    <property type="entry name" value="Immunoglobulins"/>
    <property type="match status" value="14"/>
</dbReference>
<evidence type="ECO:0000256" key="4">
    <source>
        <dbReference type="ARBA" id="ARBA00022729"/>
    </source>
</evidence>
<dbReference type="Pfam" id="PF00102">
    <property type="entry name" value="Y_phosphatase"/>
    <property type="match status" value="1"/>
</dbReference>
<dbReference type="Gene3D" id="3.90.190.10">
    <property type="entry name" value="Protein tyrosine phosphatase superfamily"/>
    <property type="match status" value="1"/>
</dbReference>
<dbReference type="PROSITE" id="PS50853">
    <property type="entry name" value="FN3"/>
    <property type="match status" value="11"/>
</dbReference>
<feature type="domain" description="Fibronectin type-III" evidence="17">
    <location>
        <begin position="354"/>
        <end position="438"/>
    </location>
</feature>
<feature type="transmembrane region" description="Helical" evidence="13">
    <location>
        <begin position="1653"/>
        <end position="1680"/>
    </location>
</feature>
<evidence type="ECO:0000259" key="15">
    <source>
        <dbReference type="PROSITE" id="PS50055"/>
    </source>
</evidence>
<feature type="domain" description="Fibronectin type-III" evidence="17">
    <location>
        <begin position="793"/>
        <end position="879"/>
    </location>
</feature>
<dbReference type="PRINTS" id="PR00700">
    <property type="entry name" value="PRTYPHPHTASE"/>
</dbReference>
<dbReference type="Ensembl" id="ENSATET00000076142.1">
    <property type="protein sequence ID" value="ENSATEP00000075803.1"/>
    <property type="gene ID" value="ENSATEG00000019158.3"/>
</dbReference>
<feature type="domain" description="Tyrosine specific protein phosphatases" evidence="16">
    <location>
        <begin position="1898"/>
        <end position="1971"/>
    </location>
</feature>
<keyword evidence="8 13" id="KW-1133">Transmembrane helix</keyword>
<dbReference type="GO" id="GO:0004725">
    <property type="term" value="F:protein tyrosine phosphatase activity"/>
    <property type="evidence" value="ECO:0007669"/>
    <property type="project" value="UniProtKB-EC"/>
</dbReference>
<dbReference type="InterPro" id="IPR016130">
    <property type="entry name" value="Tyr_Pase_AS"/>
</dbReference>
<dbReference type="CDD" id="cd00063">
    <property type="entry name" value="FN3"/>
    <property type="match status" value="10"/>
</dbReference>
<dbReference type="EC" id="3.1.3.48" evidence="2"/>
<feature type="signal peptide" evidence="14">
    <location>
        <begin position="1"/>
        <end position="26"/>
    </location>
</feature>
<feature type="chain" id="PRO_5043591149" description="protein-tyrosine-phosphatase" evidence="14">
    <location>
        <begin position="27"/>
        <end position="2019"/>
    </location>
</feature>
<dbReference type="PROSITE" id="PS50055">
    <property type="entry name" value="TYR_PHOSPHATASE_PTP"/>
    <property type="match status" value="1"/>
</dbReference>
<keyword evidence="9 13" id="KW-0472">Membrane</keyword>
<dbReference type="InterPro" id="IPR013783">
    <property type="entry name" value="Ig-like_fold"/>
</dbReference>
<evidence type="ECO:0000256" key="3">
    <source>
        <dbReference type="ARBA" id="ARBA00022692"/>
    </source>
</evidence>
<evidence type="ECO:0000256" key="13">
    <source>
        <dbReference type="SAM" id="Phobius"/>
    </source>
</evidence>
<dbReference type="SMART" id="SM00060">
    <property type="entry name" value="FN3"/>
    <property type="match status" value="16"/>
</dbReference>
<keyword evidence="3 13" id="KW-0812">Transmembrane</keyword>
<comment type="similarity">
    <text evidence="11">Belongs to the protein-tyrosine phosphatase family. Receptor class 3 subfamily.</text>
</comment>
<keyword evidence="7" id="KW-0904">Protein phosphatase</keyword>
<evidence type="ECO:0000256" key="2">
    <source>
        <dbReference type="ARBA" id="ARBA00013064"/>
    </source>
</evidence>
<evidence type="ECO:0000256" key="10">
    <source>
        <dbReference type="ARBA" id="ARBA00023180"/>
    </source>
</evidence>
<dbReference type="SUPFAM" id="SSF49265">
    <property type="entry name" value="Fibronectin type III"/>
    <property type="match status" value="10"/>
</dbReference>
<feature type="domain" description="Fibronectin type-III" evidence="17">
    <location>
        <begin position="440"/>
        <end position="529"/>
    </location>
</feature>
<reference evidence="18" key="3">
    <citation type="submission" date="2025-09" db="UniProtKB">
        <authorList>
            <consortium name="Ensembl"/>
        </authorList>
    </citation>
    <scope>IDENTIFICATION</scope>
</reference>
<feature type="domain" description="Fibronectin type-III" evidence="17">
    <location>
        <begin position="182"/>
        <end position="271"/>
    </location>
</feature>
<feature type="domain" description="Fibronectin type-III" evidence="17">
    <location>
        <begin position="96"/>
        <end position="180"/>
    </location>
</feature>
<organism evidence="18 19">
    <name type="scientific">Anabas testudineus</name>
    <name type="common">Climbing perch</name>
    <name type="synonym">Anthias testudineus</name>
    <dbReference type="NCBI Taxonomy" id="64144"/>
    <lineage>
        <taxon>Eukaryota</taxon>
        <taxon>Metazoa</taxon>
        <taxon>Chordata</taxon>
        <taxon>Craniata</taxon>
        <taxon>Vertebrata</taxon>
        <taxon>Euteleostomi</taxon>
        <taxon>Actinopterygii</taxon>
        <taxon>Neopterygii</taxon>
        <taxon>Teleostei</taxon>
        <taxon>Neoteleostei</taxon>
        <taxon>Acanthomorphata</taxon>
        <taxon>Anabantaria</taxon>
        <taxon>Anabantiformes</taxon>
        <taxon>Anabantoidei</taxon>
        <taxon>Anabantidae</taxon>
        <taxon>Anabas</taxon>
    </lineage>
</organism>
<feature type="domain" description="Fibronectin type-III" evidence="17">
    <location>
        <begin position="530"/>
        <end position="615"/>
    </location>
</feature>
<dbReference type="InterPro" id="IPR003595">
    <property type="entry name" value="Tyr_Pase_cat"/>
</dbReference>
<reference evidence="18" key="2">
    <citation type="submission" date="2025-08" db="UniProtKB">
        <authorList>
            <consortium name="Ensembl"/>
        </authorList>
    </citation>
    <scope>IDENTIFICATION</scope>
</reference>
<comment type="subcellular location">
    <subcellularLocation>
        <location evidence="1">Membrane</location>
        <topology evidence="1">Single-pass type I membrane protein</topology>
    </subcellularLocation>
</comment>
<name>A0AAQ6IQ74_ANATE</name>
<feature type="domain" description="Fibronectin type-III" evidence="17">
    <location>
        <begin position="880"/>
        <end position="963"/>
    </location>
</feature>
<dbReference type="InterPro" id="IPR029021">
    <property type="entry name" value="Prot-tyrosine_phosphatase-like"/>
</dbReference>
<evidence type="ECO:0000313" key="18">
    <source>
        <dbReference type="Ensembl" id="ENSATEP00000075803.1"/>
    </source>
</evidence>
<feature type="domain" description="Fibronectin type-III" evidence="17">
    <location>
        <begin position="701"/>
        <end position="792"/>
    </location>
</feature>
<evidence type="ECO:0000256" key="9">
    <source>
        <dbReference type="ARBA" id="ARBA00023136"/>
    </source>
</evidence>
<feature type="domain" description="Fibronectin type-III" evidence="17">
    <location>
        <begin position="1314"/>
        <end position="1405"/>
    </location>
</feature>
<evidence type="ECO:0000256" key="5">
    <source>
        <dbReference type="ARBA" id="ARBA00022737"/>
    </source>
</evidence>
<evidence type="ECO:0000259" key="16">
    <source>
        <dbReference type="PROSITE" id="PS50056"/>
    </source>
</evidence>
<dbReference type="InterPro" id="IPR050713">
    <property type="entry name" value="RTP_Phos/Ushers"/>
</dbReference>
<dbReference type="InterPro" id="IPR000242">
    <property type="entry name" value="PTP_cat"/>
</dbReference>
<dbReference type="GO" id="GO:0032502">
    <property type="term" value="P:developmental process"/>
    <property type="evidence" value="ECO:0007669"/>
    <property type="project" value="UniProtKB-ARBA"/>
</dbReference>
<sequence length="2019" mass="218994">MAPLPGFSVSLWAPLVFCALLKHSQPQSFYQCDDNQMLNLTTATTTVTLVPTTNCTLNVGNATLENGTLTNLTPGTSYVINLNCSNCTQLQNFTTRPGIIRNLSSSQSVSTISLSWDPPLGQVFLYSITWNNGGASTTTTTNSNSTVLSNLTSGTNYTITITAVAGDNKTQGDPYTSALFTRPGIIRNLSSSQSVSTISLSWDPPSGQVFLYSVTWNNGGASTTTTTNSNSTVLSNLTSGTNYTITITAVAGDNKTQGDPYTSALFTRPGMIRNLNSSQSVSTISLSWDPPLGQVFLYSVAWNNGGASTTTTTNSNSTVLSNLTSGTNYTITITAVAGDNKTQGDPYISALFTRPGIIRNLNSSQSVSTISLSWNPPSGQVFLYSVTWNNGGASTTTTTNSNSTVLSNLTSGTNYTITITAVAGDNKTQGDPYTSALFTKPGIIRNLNSSQSVSTISLSWNPPSGQVFLYSVTWNNGGASTTTTTNSNSTVLSNLTSGTNYTITITAVAGDNKTQGDPYTSALFTKPDIIRNLNSSQSVSTISLSWDPPLGQVFLYSVTWNNGGASTTTTTNSNSTVLSNLTSGTNYTITITAVAGDNKTQGDPYTSALFTRPEKPQTIMITAQGTYNLGINWTLPSGRVDYYMANISDINQKYLFSNTTQVTAASFSALYPGRVHVITVTAVAGSFTNTSDQSNFATVPTPTAYIIISQATNSSLSLQWPTPNLMDGAPNISYYITYQSQGGDVQSTNSTVNSTDLLLLSSGTLYNITVTTAGPKNLRSTVVSNSSYTLPNPVLNLRASPQSTTSITVTWSNPVGYLPYYGYLVKIYQNTTLDVYTTLNTTIVSNLEPGTGYNISVITTAANISASTAVQTFSYTMPGAVTGFTVSDVNTTAIQLTWVNPSDYKPTYSYTVIAFDGTVVVQTGSTNTKTYTFINLIPGKLYTFNVLTVLQGINSTVQNTSSYTRPDVVSNIIAIGSTTNMSVSWTPAVGQVFSYRVQLNRNDSATFQASNMSVNSTTVNTMFANLTQGVLYCVVVVSISGPYESNSSPVCNATFPNSPGSITVSSQTVSSINFTWSNPVGMDYALYTFTVFINDSFVNTTNNNWYQPGGLQPGTLYKISVATVGVLNYTSTAVTAQNYTRPYSVTQLQLTQITTNAVTLNWEQPENQSYSYSVQATNGSFSMLYKVSNTTYTIIGLLSGSNYNCTVTAETADGTQAAPVTIPCFTRPYSVTGVGAVALNTTAVNLSWIQPLEYKNTYSYRIETTGCGSQNTTLVGNVAVISGLNPGTNCTFCVYVRATNGTEGAPQCVSQYTRPLSVNSLIAVPTVDSITVSWAKSVNNTEMYNYILTWQGNNGSVNKTTNNTSFTIYNLDPGSAYNFSVTTVTADGTLSTPTWNSSCTNASPVYNQSCQGPNGTDAKIILSWAKPIGQNSGFLVTVNSMAGAVITQMTRPCCNQIVSGLNYNQQYNVTVVTQSCGQSSTPVSFFCWTGITNPTIPNDYELLASVTDMVYNQFTVQIQFNLLKSSSGPVTNVGMLVTNNPNSLIQTNQSLKQFLNVTYDQWISSGSPVYLATVKDFTIQSRSAVDYLTIKVGDASQWNGYNNGALSPKTKYQYAIALFTSLQLQGQLVNVVDSLVSVTPLYPAIELPENPAVITAIAAGVTVGIFFVIFIILIGVIFYWRRSHKKEPDINIQPMRSKVSVAIRVEDYEAYYKKQRADSNCGFAEEFEDMKPVGTNQSKTNALTLENKPKNRYNNVLPYDSSRVKLSIIHGDPHDDYINANYMPGYNSRKEFIAAQGPLPSTVKDFWRMVWEKNVYTLVMLTRCNEQGRVKCEQYWGPGTKHYENFTVTTISDVPLDDWTIRDFRIKNLKTAETRSVRHFHFTAWPDHGVPETTELLINFRHLVREHMDQYSRHSPTVVHCSAGVGRTGTFIAIDHLMYQIEGENIVDVFGIVHDLRMHRPLMVQTEDQYVFLNQCALDIIRSRTGNNVDLIYQNAAALSIYENVEPKKGYSKNGHYNT</sequence>
<dbReference type="FunFam" id="3.90.190.10:FF:000009">
    <property type="entry name" value="Receptor-type tyrosine-protein phosphatase beta"/>
    <property type="match status" value="1"/>
</dbReference>
<dbReference type="CDD" id="cd14615">
    <property type="entry name" value="R-PTPc-J"/>
    <property type="match status" value="1"/>
</dbReference>
<dbReference type="InterPro" id="IPR003961">
    <property type="entry name" value="FN3_dom"/>
</dbReference>
<evidence type="ECO:0000256" key="11">
    <source>
        <dbReference type="ARBA" id="ARBA00025789"/>
    </source>
</evidence>
<evidence type="ECO:0000256" key="14">
    <source>
        <dbReference type="SAM" id="SignalP"/>
    </source>
</evidence>
<evidence type="ECO:0000256" key="7">
    <source>
        <dbReference type="ARBA" id="ARBA00022912"/>
    </source>
</evidence>
<dbReference type="GeneTree" id="ENSGT00940000156870"/>
<feature type="domain" description="Tyrosine-protein phosphatase" evidence="15">
    <location>
        <begin position="1723"/>
        <end position="1980"/>
    </location>
</feature>
<keyword evidence="6" id="KW-0378">Hydrolase</keyword>
<dbReference type="PROSITE" id="PS50056">
    <property type="entry name" value="TYR_PHOSPHATASE_2"/>
    <property type="match status" value="1"/>
</dbReference>
<evidence type="ECO:0000313" key="19">
    <source>
        <dbReference type="Proteomes" id="UP000265040"/>
    </source>
</evidence>
<dbReference type="PANTHER" id="PTHR46957">
    <property type="entry name" value="CYTOKINE RECEPTOR"/>
    <property type="match status" value="1"/>
</dbReference>
<evidence type="ECO:0000256" key="6">
    <source>
        <dbReference type="ARBA" id="ARBA00022801"/>
    </source>
</evidence>
<dbReference type="Pfam" id="PF00041">
    <property type="entry name" value="fn3"/>
    <property type="match status" value="12"/>
</dbReference>
<keyword evidence="19" id="KW-1185">Reference proteome</keyword>
<protein>
    <recommendedName>
        <fullName evidence="2">protein-tyrosine-phosphatase</fullName>
        <ecNumber evidence="2">3.1.3.48</ecNumber>
    </recommendedName>
</protein>
<keyword evidence="5" id="KW-0677">Repeat</keyword>
<dbReference type="PANTHER" id="PTHR46957:SF5">
    <property type="entry name" value="PROTEIN-TYROSINE-PHOSPHATASE"/>
    <property type="match status" value="1"/>
</dbReference>
<evidence type="ECO:0000259" key="17">
    <source>
        <dbReference type="PROSITE" id="PS50853"/>
    </source>
</evidence>
<accession>A0AAQ6IQ74</accession>
<feature type="domain" description="Fibronectin type-III" evidence="17">
    <location>
        <begin position="965"/>
        <end position="1058"/>
    </location>
</feature>
<dbReference type="SMART" id="SM00404">
    <property type="entry name" value="PTPc_motif"/>
    <property type="match status" value="1"/>
</dbReference>
<dbReference type="InterPro" id="IPR036116">
    <property type="entry name" value="FN3_sf"/>
</dbReference>
<dbReference type="GO" id="GO:0043235">
    <property type="term" value="C:receptor complex"/>
    <property type="evidence" value="ECO:0007669"/>
    <property type="project" value="TreeGrafter"/>
</dbReference>
<evidence type="ECO:0000256" key="1">
    <source>
        <dbReference type="ARBA" id="ARBA00004479"/>
    </source>
</evidence>
<dbReference type="PROSITE" id="PS00383">
    <property type="entry name" value="TYR_PHOSPHATASE_1"/>
    <property type="match status" value="1"/>
</dbReference>
<keyword evidence="4 14" id="KW-0732">Signal</keyword>